<evidence type="ECO:0000313" key="3">
    <source>
        <dbReference type="Proteomes" id="UP000268727"/>
    </source>
</evidence>
<dbReference type="EMBL" id="RJKM01000001">
    <property type="protein sequence ID" value="ROP42333.1"/>
    <property type="molecule type" value="Genomic_DNA"/>
</dbReference>
<comment type="caution">
    <text evidence="2">The sequence shown here is derived from an EMBL/GenBank/DDBJ whole genome shotgun (WGS) entry which is preliminary data.</text>
</comment>
<feature type="transmembrane region" description="Helical" evidence="1">
    <location>
        <begin position="185"/>
        <end position="209"/>
    </location>
</feature>
<keyword evidence="1" id="KW-0472">Membrane</keyword>
<feature type="transmembrane region" description="Helical" evidence="1">
    <location>
        <begin position="106"/>
        <end position="125"/>
    </location>
</feature>
<feature type="transmembrane region" description="Helical" evidence="1">
    <location>
        <begin position="48"/>
        <end position="69"/>
    </location>
</feature>
<keyword evidence="3" id="KW-1185">Reference proteome</keyword>
<organism evidence="2 3">
    <name type="scientific">Saccharothrix texasensis</name>
    <dbReference type="NCBI Taxonomy" id="103734"/>
    <lineage>
        <taxon>Bacteria</taxon>
        <taxon>Bacillati</taxon>
        <taxon>Actinomycetota</taxon>
        <taxon>Actinomycetes</taxon>
        <taxon>Pseudonocardiales</taxon>
        <taxon>Pseudonocardiaceae</taxon>
        <taxon>Saccharothrix</taxon>
    </lineage>
</organism>
<feature type="transmembrane region" description="Helical" evidence="1">
    <location>
        <begin position="282"/>
        <end position="298"/>
    </location>
</feature>
<proteinExistence type="predicted"/>
<sequence>MWALPVVVGLVLPLWEDGPPPGASSTLVIAGLLLRARQAHAERPGAWFPLLVAGSTMFALAAAGESAGGWSLPAWSVHFDLWRFLLGLVIAVGLGVWAWRARSHTVALTAAGYLAAVWCFEPSSAPVAEFGWMSYGPVGAPTPSPDALVTVDPPATGPYPELVVVAGAVLAHARLGRVRPWHVTAIAGLLGSLWHWGAFALLVVAAVAAAHDLHARRPGTWYPLLLVGVGLVVWPVLLALTAPAWPGPTVEDLGATAEVTTLVAVDRGSSAVAVSFVDYDDLFMAFVVAVGLAVWSWRRKSPIVALTAVVYLGLTWLRTAPVRTELVVLAGAAVALATTAAPGAARTAGRSAGTPDLPPGP</sequence>
<protein>
    <submittedName>
        <fullName evidence="2">Uncharacterized protein</fullName>
    </submittedName>
</protein>
<evidence type="ECO:0000256" key="1">
    <source>
        <dbReference type="SAM" id="Phobius"/>
    </source>
</evidence>
<feature type="transmembrane region" description="Helical" evidence="1">
    <location>
        <begin position="81"/>
        <end position="99"/>
    </location>
</feature>
<accession>A0A3N1HIH1</accession>
<feature type="transmembrane region" description="Helical" evidence="1">
    <location>
        <begin position="326"/>
        <end position="345"/>
    </location>
</feature>
<keyword evidence="1" id="KW-0812">Transmembrane</keyword>
<dbReference type="Proteomes" id="UP000268727">
    <property type="component" value="Unassembled WGS sequence"/>
</dbReference>
<reference evidence="2 3" key="1">
    <citation type="submission" date="2018-11" db="EMBL/GenBank/DDBJ databases">
        <title>Sequencing the genomes of 1000 actinobacteria strains.</title>
        <authorList>
            <person name="Klenk H.-P."/>
        </authorList>
    </citation>
    <scope>NUCLEOTIDE SEQUENCE [LARGE SCALE GENOMIC DNA]</scope>
    <source>
        <strain evidence="2 3">DSM 44231</strain>
    </source>
</reference>
<dbReference type="AlphaFoldDB" id="A0A3N1HIH1"/>
<feature type="transmembrane region" description="Helical" evidence="1">
    <location>
        <begin position="221"/>
        <end position="245"/>
    </location>
</feature>
<gene>
    <name evidence="2" type="ORF">EDD40_7832</name>
</gene>
<name>A0A3N1HIH1_9PSEU</name>
<evidence type="ECO:0000313" key="2">
    <source>
        <dbReference type="EMBL" id="ROP42333.1"/>
    </source>
</evidence>
<keyword evidence="1" id="KW-1133">Transmembrane helix</keyword>